<accession>A0ABN7W6X7</accession>
<evidence type="ECO:0000256" key="1">
    <source>
        <dbReference type="SAM" id="MobiDB-lite"/>
    </source>
</evidence>
<gene>
    <name evidence="2" type="ORF">GMARGA_LOCUS27205</name>
</gene>
<dbReference type="Proteomes" id="UP000789901">
    <property type="component" value="Unassembled WGS sequence"/>
</dbReference>
<comment type="caution">
    <text evidence="2">The sequence shown here is derived from an EMBL/GenBank/DDBJ whole genome shotgun (WGS) entry which is preliminary data.</text>
</comment>
<sequence>ICTALSRKAAQEKETPDINATLELEDLVVTPIKTSSEKILTRIESTDATVKFCWSEEISHEYRRNKIEKDEKKIFLDSSKGPELDDEVTWKTEKDEKSEIERKDRIIVSASKPRKICSECREGRVEDDESNNKIVAKIKEMNSTSYSGDGIEKTDEFKTYHSSSQGTAGRDNEGAVEDDDYADNDKMMVEEDAEIAIDEKGLAIMKLDRAYGSLCENVDGKVSIVKRGLLNDDSNIKKETGKNKIEGNDKGNLDVQAGLGSCYRKGGLKEMWKELAVKENKEEADKSNRGEHTGRIFNVDNTNRIYETKLKIKIKALRWDSWCQVGIEVRVDDRKNENGAVNKDAEDEPEDDSGETIADDEEKNGIINMLDRRKSDQTKDKNSGIIPAKTCDKRDGSDDIKTVGINDKSNRCNTFVHCQTVARTGDANMTECDYQDEIGVKENKTFTGNLQSAENGNIIARTNPGGRYSVSPFKDKKTRLEGNLDPTEGGCPGTKGLEYNRPDRIDIDVCSTNIKLMAVNEFEDKSVNIGNESNSSDGIISVNKIKSEGDKERRIVSNNRKYQTSDEKIDDLPELSREVQGIECADKWWSGSVAKLSEISNIREDSKRIDYIPYSTLEEVFSRKRKKTKLESRINSYLSTITS</sequence>
<protein>
    <submittedName>
        <fullName evidence="2">39412_t:CDS:1</fullName>
    </submittedName>
</protein>
<feature type="region of interest" description="Disordered" evidence="1">
    <location>
        <begin position="457"/>
        <end position="496"/>
    </location>
</feature>
<feature type="non-terminal residue" evidence="2">
    <location>
        <position position="643"/>
    </location>
</feature>
<name>A0ABN7W6X7_GIGMA</name>
<feature type="compositionally biased region" description="Basic and acidic residues" evidence="1">
    <location>
        <begin position="473"/>
        <end position="482"/>
    </location>
</feature>
<feature type="non-terminal residue" evidence="2">
    <location>
        <position position="1"/>
    </location>
</feature>
<organism evidence="2 3">
    <name type="scientific">Gigaspora margarita</name>
    <dbReference type="NCBI Taxonomy" id="4874"/>
    <lineage>
        <taxon>Eukaryota</taxon>
        <taxon>Fungi</taxon>
        <taxon>Fungi incertae sedis</taxon>
        <taxon>Mucoromycota</taxon>
        <taxon>Glomeromycotina</taxon>
        <taxon>Glomeromycetes</taxon>
        <taxon>Diversisporales</taxon>
        <taxon>Gigasporaceae</taxon>
        <taxon>Gigaspora</taxon>
    </lineage>
</organism>
<evidence type="ECO:0000313" key="2">
    <source>
        <dbReference type="EMBL" id="CAG8819030.1"/>
    </source>
</evidence>
<proteinExistence type="predicted"/>
<reference evidence="2 3" key="1">
    <citation type="submission" date="2021-06" db="EMBL/GenBank/DDBJ databases">
        <authorList>
            <person name="Kallberg Y."/>
            <person name="Tangrot J."/>
            <person name="Rosling A."/>
        </authorList>
    </citation>
    <scope>NUCLEOTIDE SEQUENCE [LARGE SCALE GENOMIC DNA]</scope>
    <source>
        <strain evidence="2 3">120-4 pot B 10/14</strain>
    </source>
</reference>
<keyword evidence="3" id="KW-1185">Reference proteome</keyword>
<feature type="compositionally biased region" description="Acidic residues" evidence="1">
    <location>
        <begin position="345"/>
        <end position="362"/>
    </location>
</feature>
<dbReference type="EMBL" id="CAJVQB010032934">
    <property type="protein sequence ID" value="CAG8819030.1"/>
    <property type="molecule type" value="Genomic_DNA"/>
</dbReference>
<feature type="compositionally biased region" description="Basic and acidic residues" evidence="1">
    <location>
        <begin position="370"/>
        <end position="382"/>
    </location>
</feature>
<evidence type="ECO:0000313" key="3">
    <source>
        <dbReference type="Proteomes" id="UP000789901"/>
    </source>
</evidence>
<feature type="region of interest" description="Disordered" evidence="1">
    <location>
        <begin position="338"/>
        <end position="398"/>
    </location>
</feature>